<comment type="similarity">
    <text evidence="2">Belongs to the binding-protein-dependent transport system permease family. FecCD subfamily.</text>
</comment>
<keyword evidence="7 8" id="KW-0472">Membrane</keyword>
<keyword evidence="4" id="KW-1003">Cell membrane</keyword>
<keyword evidence="6 8" id="KW-1133">Transmembrane helix</keyword>
<evidence type="ECO:0000256" key="5">
    <source>
        <dbReference type="ARBA" id="ARBA00022692"/>
    </source>
</evidence>
<feature type="transmembrane region" description="Helical" evidence="8">
    <location>
        <begin position="212"/>
        <end position="230"/>
    </location>
</feature>
<name>A0A3B1DXF1_9ZZZZ</name>
<evidence type="ECO:0000256" key="3">
    <source>
        <dbReference type="ARBA" id="ARBA00022448"/>
    </source>
</evidence>
<organism evidence="9">
    <name type="scientific">hydrothermal vent metagenome</name>
    <dbReference type="NCBI Taxonomy" id="652676"/>
    <lineage>
        <taxon>unclassified sequences</taxon>
        <taxon>metagenomes</taxon>
        <taxon>ecological metagenomes</taxon>
    </lineage>
</organism>
<keyword evidence="5 8" id="KW-0812">Transmembrane</keyword>
<dbReference type="EMBL" id="UOGK01000089">
    <property type="protein sequence ID" value="VAX36975.1"/>
    <property type="molecule type" value="Genomic_DNA"/>
</dbReference>
<protein>
    <recommendedName>
        <fullName evidence="10">Iron ABC transporter permease</fullName>
    </recommendedName>
</protein>
<sequence length="239" mass="24055">AAATFAASLATGHTAAGPATQTLAALLGAGLTLGVILAWTHRRGGIDIISLVLVGVIVGMTCSGATLLLHHLLPDRGVNARAWFFGSINESTPGSLLLVCALALGLCLTVSLFSARAIDAACLAEDESRAVGVRLGRLRLLLFGASGVLATVAVVLAGPIGFVGLIIPHAVRMVLGPHHRGLLLGATLAGAATLIAADAAVSAFPLARGGRLPLGVVMAIVGGPLFLLLLRSTLRRGPL</sequence>
<feature type="non-terminal residue" evidence="9">
    <location>
        <position position="1"/>
    </location>
</feature>
<feature type="transmembrane region" description="Helical" evidence="8">
    <location>
        <begin position="94"/>
        <end position="118"/>
    </location>
</feature>
<comment type="subcellular location">
    <subcellularLocation>
        <location evidence="1">Cell membrane</location>
        <topology evidence="1">Multi-pass membrane protein</topology>
    </subcellularLocation>
</comment>
<proteinExistence type="inferred from homology"/>
<evidence type="ECO:0000256" key="7">
    <source>
        <dbReference type="ARBA" id="ARBA00023136"/>
    </source>
</evidence>
<dbReference type="SUPFAM" id="SSF81345">
    <property type="entry name" value="ABC transporter involved in vitamin B12 uptake, BtuC"/>
    <property type="match status" value="1"/>
</dbReference>
<dbReference type="InterPro" id="IPR000522">
    <property type="entry name" value="ABC_transptr_permease_BtuC"/>
</dbReference>
<dbReference type="AlphaFoldDB" id="A0A3B1DXF1"/>
<reference evidence="9" key="1">
    <citation type="submission" date="2018-06" db="EMBL/GenBank/DDBJ databases">
        <authorList>
            <person name="Zhirakovskaya E."/>
        </authorList>
    </citation>
    <scope>NUCLEOTIDE SEQUENCE</scope>
</reference>
<dbReference type="InterPro" id="IPR037294">
    <property type="entry name" value="ABC_BtuC-like"/>
</dbReference>
<evidence type="ECO:0008006" key="10">
    <source>
        <dbReference type="Google" id="ProtNLM"/>
    </source>
</evidence>
<evidence type="ECO:0000256" key="2">
    <source>
        <dbReference type="ARBA" id="ARBA00007935"/>
    </source>
</evidence>
<feature type="transmembrane region" description="Helical" evidence="8">
    <location>
        <begin position="183"/>
        <end position="206"/>
    </location>
</feature>
<dbReference type="GO" id="GO:0022857">
    <property type="term" value="F:transmembrane transporter activity"/>
    <property type="evidence" value="ECO:0007669"/>
    <property type="project" value="InterPro"/>
</dbReference>
<dbReference type="Gene3D" id="1.10.3470.10">
    <property type="entry name" value="ABC transporter involved in vitamin B12 uptake, BtuC"/>
    <property type="match status" value="1"/>
</dbReference>
<dbReference type="PANTHER" id="PTHR30472">
    <property type="entry name" value="FERRIC ENTEROBACTIN TRANSPORT SYSTEM PERMEASE PROTEIN"/>
    <property type="match status" value="1"/>
</dbReference>
<evidence type="ECO:0000256" key="8">
    <source>
        <dbReference type="SAM" id="Phobius"/>
    </source>
</evidence>
<feature type="transmembrane region" description="Helical" evidence="8">
    <location>
        <begin position="48"/>
        <end position="73"/>
    </location>
</feature>
<evidence type="ECO:0000313" key="9">
    <source>
        <dbReference type="EMBL" id="VAX36975.1"/>
    </source>
</evidence>
<gene>
    <name evidence="9" type="ORF">MNBD_PLANCTO03-1250</name>
</gene>
<dbReference type="PANTHER" id="PTHR30472:SF25">
    <property type="entry name" value="ABC TRANSPORTER PERMEASE PROTEIN MJ0876-RELATED"/>
    <property type="match status" value="1"/>
</dbReference>
<accession>A0A3B1DXF1</accession>
<keyword evidence="3" id="KW-0813">Transport</keyword>
<evidence type="ECO:0000256" key="6">
    <source>
        <dbReference type="ARBA" id="ARBA00022989"/>
    </source>
</evidence>
<dbReference type="Pfam" id="PF01032">
    <property type="entry name" value="FecCD"/>
    <property type="match status" value="1"/>
</dbReference>
<feature type="transmembrane region" description="Helical" evidence="8">
    <location>
        <begin position="138"/>
        <end position="171"/>
    </location>
</feature>
<dbReference type="GO" id="GO:0005886">
    <property type="term" value="C:plasma membrane"/>
    <property type="evidence" value="ECO:0007669"/>
    <property type="project" value="UniProtKB-SubCell"/>
</dbReference>
<evidence type="ECO:0000256" key="4">
    <source>
        <dbReference type="ARBA" id="ARBA00022475"/>
    </source>
</evidence>
<evidence type="ECO:0000256" key="1">
    <source>
        <dbReference type="ARBA" id="ARBA00004651"/>
    </source>
</evidence>